<evidence type="ECO:0000259" key="6">
    <source>
        <dbReference type="Pfam" id="PF01709"/>
    </source>
</evidence>
<dbReference type="InterPro" id="IPR048300">
    <property type="entry name" value="TACO1_YebC-like_2nd/3rd_dom"/>
</dbReference>
<dbReference type="InterPro" id="IPR029072">
    <property type="entry name" value="YebC-like"/>
</dbReference>
<evidence type="ECO:0000313" key="8">
    <source>
        <dbReference type="EMBL" id="OGC59904.1"/>
    </source>
</evidence>
<name>A0A1F4VRT4_UNCKA</name>
<evidence type="ECO:0000256" key="2">
    <source>
        <dbReference type="ARBA" id="ARBA00022490"/>
    </source>
</evidence>
<dbReference type="AlphaFoldDB" id="A0A1F4VRT4"/>
<dbReference type="STRING" id="1802628.A2890_01715"/>
<dbReference type="InterPro" id="IPR017856">
    <property type="entry name" value="Integrase-like_N"/>
</dbReference>
<keyword evidence="5" id="KW-0804">Transcription</keyword>
<evidence type="ECO:0000256" key="4">
    <source>
        <dbReference type="ARBA" id="ARBA00023125"/>
    </source>
</evidence>
<dbReference type="SUPFAM" id="SSF75625">
    <property type="entry name" value="YebC-like"/>
    <property type="match status" value="1"/>
</dbReference>
<evidence type="ECO:0000259" key="7">
    <source>
        <dbReference type="Pfam" id="PF20772"/>
    </source>
</evidence>
<evidence type="ECO:0000313" key="9">
    <source>
        <dbReference type="Proteomes" id="UP000176967"/>
    </source>
</evidence>
<dbReference type="Pfam" id="PF20772">
    <property type="entry name" value="TACO1_YebC_N"/>
    <property type="match status" value="1"/>
</dbReference>
<evidence type="ECO:0000256" key="3">
    <source>
        <dbReference type="ARBA" id="ARBA00023015"/>
    </source>
</evidence>
<dbReference type="InterPro" id="IPR026564">
    <property type="entry name" value="Transcrip_reg_TACO1-like_dom3"/>
</dbReference>
<dbReference type="Pfam" id="PF01709">
    <property type="entry name" value="Transcrip_reg"/>
    <property type="match status" value="1"/>
</dbReference>
<dbReference type="GO" id="GO:0003677">
    <property type="term" value="F:DNA binding"/>
    <property type="evidence" value="ECO:0007669"/>
    <property type="project" value="UniProtKB-KW"/>
</dbReference>
<dbReference type="InterPro" id="IPR002876">
    <property type="entry name" value="Transcrip_reg_TACO1-like"/>
</dbReference>
<keyword evidence="3" id="KW-0805">Transcription regulation</keyword>
<sequence length="182" mass="19781">MSGHSKWSTIKRAKGVADVKRGKIFSKLAKEISSAAKRGGSDPDSNPTLRAAIEKSHSYNMPKENIERATATASSAQALEEGVYEGYGPMGTAFMVKILTDNKNRTLSEVRRIFENHGGKLGEAGSAAYIFTDPDNPTFTVPITDPEMAKKVLALAEDLDEHDDTQDVYSNFDIPENLLTTG</sequence>
<dbReference type="InterPro" id="IPR049083">
    <property type="entry name" value="TACO1_YebC_N"/>
</dbReference>
<dbReference type="Proteomes" id="UP000176967">
    <property type="component" value="Unassembled WGS sequence"/>
</dbReference>
<evidence type="ECO:0000256" key="5">
    <source>
        <dbReference type="ARBA" id="ARBA00023163"/>
    </source>
</evidence>
<dbReference type="EMBL" id="MEVL01000031">
    <property type="protein sequence ID" value="OGC59904.1"/>
    <property type="molecule type" value="Genomic_DNA"/>
</dbReference>
<gene>
    <name evidence="8" type="ORF">A2890_01715</name>
</gene>
<dbReference type="Gene3D" id="3.30.70.980">
    <property type="match status" value="1"/>
</dbReference>
<feature type="domain" description="TACO1/YebC-like second and third" evidence="6">
    <location>
        <begin position="80"/>
        <end position="132"/>
    </location>
</feature>
<keyword evidence="2" id="KW-0963">Cytoplasm</keyword>
<proteinExistence type="inferred from homology"/>
<dbReference type="FunFam" id="1.10.10.200:FF:000002">
    <property type="entry name" value="Probable transcriptional regulatory protein CLM62_37755"/>
    <property type="match status" value="1"/>
</dbReference>
<accession>A0A1F4VRT4</accession>
<protein>
    <recommendedName>
        <fullName evidence="10">Transcriptional regulatory protein</fullName>
    </recommendedName>
</protein>
<organism evidence="8 9">
    <name type="scientific">candidate division WWE3 bacterium RIFCSPLOWO2_01_FULL_53_14</name>
    <dbReference type="NCBI Taxonomy" id="1802628"/>
    <lineage>
        <taxon>Bacteria</taxon>
        <taxon>Katanobacteria</taxon>
    </lineage>
</organism>
<evidence type="ECO:0000256" key="1">
    <source>
        <dbReference type="ARBA" id="ARBA00008724"/>
    </source>
</evidence>
<feature type="domain" description="TACO1/YebC-like N-terminal" evidence="7">
    <location>
        <begin position="5"/>
        <end position="74"/>
    </location>
</feature>
<evidence type="ECO:0008006" key="10">
    <source>
        <dbReference type="Google" id="ProtNLM"/>
    </source>
</evidence>
<dbReference type="PANTHER" id="PTHR12532">
    <property type="entry name" value="TRANSLATIONAL ACTIVATOR OF CYTOCHROME C OXIDASE 1"/>
    <property type="match status" value="1"/>
</dbReference>
<dbReference type="PANTHER" id="PTHR12532:SF6">
    <property type="entry name" value="TRANSCRIPTIONAL REGULATORY PROTEIN YEBC-RELATED"/>
    <property type="match status" value="1"/>
</dbReference>
<reference evidence="8 9" key="1">
    <citation type="journal article" date="2016" name="Nat. Commun.">
        <title>Thousands of microbial genomes shed light on interconnected biogeochemical processes in an aquifer system.</title>
        <authorList>
            <person name="Anantharaman K."/>
            <person name="Brown C.T."/>
            <person name="Hug L.A."/>
            <person name="Sharon I."/>
            <person name="Castelle C.J."/>
            <person name="Probst A.J."/>
            <person name="Thomas B.C."/>
            <person name="Singh A."/>
            <person name="Wilkins M.J."/>
            <person name="Karaoz U."/>
            <person name="Brodie E.L."/>
            <person name="Williams K.H."/>
            <person name="Hubbard S.S."/>
            <person name="Banfield J.F."/>
        </authorList>
    </citation>
    <scope>NUCLEOTIDE SEQUENCE [LARGE SCALE GENOMIC DNA]</scope>
</reference>
<keyword evidence="4" id="KW-0238">DNA-binding</keyword>
<comment type="similarity">
    <text evidence="1">Belongs to the TACO1 family.</text>
</comment>
<comment type="caution">
    <text evidence="8">The sequence shown here is derived from an EMBL/GenBank/DDBJ whole genome shotgun (WGS) entry which is preliminary data.</text>
</comment>
<dbReference type="Gene3D" id="1.10.10.200">
    <property type="match status" value="1"/>
</dbReference>
<dbReference type="GO" id="GO:0005829">
    <property type="term" value="C:cytosol"/>
    <property type="evidence" value="ECO:0007669"/>
    <property type="project" value="TreeGrafter"/>
</dbReference>